<dbReference type="EMBL" id="GDJX01027726">
    <property type="protein sequence ID" value="JAT40210.1"/>
    <property type="molecule type" value="Transcribed_RNA"/>
</dbReference>
<feature type="compositionally biased region" description="Low complexity" evidence="4">
    <location>
        <begin position="49"/>
        <end position="59"/>
    </location>
</feature>
<organism evidence="6">
    <name type="scientific">Anthurium amnicola</name>
    <dbReference type="NCBI Taxonomy" id="1678845"/>
    <lineage>
        <taxon>Eukaryota</taxon>
        <taxon>Viridiplantae</taxon>
        <taxon>Streptophyta</taxon>
        <taxon>Embryophyta</taxon>
        <taxon>Tracheophyta</taxon>
        <taxon>Spermatophyta</taxon>
        <taxon>Magnoliopsida</taxon>
        <taxon>Liliopsida</taxon>
        <taxon>Araceae</taxon>
        <taxon>Pothoideae</taxon>
        <taxon>Potheae</taxon>
        <taxon>Anthurium</taxon>
    </lineage>
</organism>
<feature type="non-terminal residue" evidence="6">
    <location>
        <position position="1"/>
    </location>
</feature>
<gene>
    <name evidence="6" type="primary">LECASAL_0</name>
    <name evidence="6" type="ORF">g.91241</name>
</gene>
<evidence type="ECO:0000313" key="6">
    <source>
        <dbReference type="EMBL" id="JAT40210.1"/>
    </source>
</evidence>
<evidence type="ECO:0000256" key="3">
    <source>
        <dbReference type="ARBA" id="ARBA00023035"/>
    </source>
</evidence>
<feature type="domain" description="Bulb-type lectin" evidence="5">
    <location>
        <begin position="155"/>
        <end position="270"/>
    </location>
</feature>
<evidence type="ECO:0000256" key="1">
    <source>
        <dbReference type="ARBA" id="ARBA00022546"/>
    </source>
</evidence>
<accession>A0A1D1XCR0</accession>
<evidence type="ECO:0000256" key="2">
    <source>
        <dbReference type="ARBA" id="ARBA00022737"/>
    </source>
</evidence>
<sequence>KTSKFYLRHCVCVCVGVVMTVSNNGGGCLLMFRSSVREERRVRFRCGAAGDADGSAGAGHDPSQRAAQPGGVGEALPVQPPQPRPSDGPPPGGAVPLQGRFPGFPTHPPLPRLRAQVPPFHAGGLRRPPRHRHPQGRHPRQDLLLLLLLQAVLLPSPCTADQLITAPAKLRSGEYISFHRYKFMLDGCQFVVYDGGEAVWSTNTTVVPSGECTAILKEDGSLRVYDSWFNQVWTNNIESSPGYYYLLALLPHGEVVIYDNPLWSTGTYFGSNFYASSPQVLIYPSKLQPGESLSVGNYRFLVEKDCRVSLFDQAIRIWSSGTNNNGAVDCYASMDGDGQLRLYDTSNNKIWESTTSAVTPPSTTLLVQPSRQVIIWSGPIWSTSPRPTEGTKFHIREVVTNEEG</sequence>
<evidence type="ECO:0000256" key="4">
    <source>
        <dbReference type="SAM" id="MobiDB-lite"/>
    </source>
</evidence>
<dbReference type="SUPFAM" id="SSF51110">
    <property type="entry name" value="alpha-D-mannose-specific plant lectins"/>
    <property type="match status" value="2"/>
</dbReference>
<protein>
    <submittedName>
        <fullName evidence="6">Mannose-specific lectin</fullName>
    </submittedName>
</protein>
<dbReference type="Gene3D" id="2.90.10.10">
    <property type="entry name" value="Bulb-type lectin domain"/>
    <property type="match status" value="2"/>
</dbReference>
<dbReference type="GO" id="GO:0005537">
    <property type="term" value="F:D-mannose binding"/>
    <property type="evidence" value="ECO:0007669"/>
    <property type="project" value="UniProtKB-KW"/>
</dbReference>
<feature type="region of interest" description="Disordered" evidence="4">
    <location>
        <begin position="49"/>
        <end position="106"/>
    </location>
</feature>
<dbReference type="SMART" id="SM00108">
    <property type="entry name" value="B_lectin"/>
    <property type="match status" value="2"/>
</dbReference>
<dbReference type="GO" id="GO:0051707">
    <property type="term" value="P:response to other organism"/>
    <property type="evidence" value="ECO:0007669"/>
    <property type="project" value="UniProtKB-ARBA"/>
</dbReference>
<dbReference type="PROSITE" id="PS50927">
    <property type="entry name" value="BULB_LECTIN"/>
    <property type="match status" value="2"/>
</dbReference>
<feature type="compositionally biased region" description="Pro residues" evidence="4">
    <location>
        <begin position="78"/>
        <end position="93"/>
    </location>
</feature>
<keyword evidence="3" id="KW-0465">Mannose-binding</keyword>
<reference evidence="6" key="1">
    <citation type="submission" date="2015-07" db="EMBL/GenBank/DDBJ databases">
        <title>Transcriptome Assembly of Anthurium amnicola.</title>
        <authorList>
            <person name="Suzuki J."/>
        </authorList>
    </citation>
    <scope>NUCLEOTIDE SEQUENCE</scope>
</reference>
<dbReference type="InterPro" id="IPR036426">
    <property type="entry name" value="Bulb-type_lectin_dom_sf"/>
</dbReference>
<keyword evidence="2" id="KW-0677">Repeat</keyword>
<keyword evidence="6" id="KW-0430">Lectin</keyword>
<name>A0A1D1XCR0_9ARAE</name>
<proteinExistence type="predicted"/>
<evidence type="ECO:0000259" key="5">
    <source>
        <dbReference type="PROSITE" id="PS50927"/>
    </source>
</evidence>
<dbReference type="AlphaFoldDB" id="A0A1D1XCR0"/>
<dbReference type="InterPro" id="IPR001480">
    <property type="entry name" value="Bulb-type_lectin_dom"/>
</dbReference>
<feature type="domain" description="Bulb-type lectin" evidence="5">
    <location>
        <begin position="278"/>
        <end position="388"/>
    </location>
</feature>
<keyword evidence="1" id="KW-0348">Hemagglutinin</keyword>